<dbReference type="InterPro" id="IPR051609">
    <property type="entry name" value="NmrA/Isoflavone_reductase-like"/>
</dbReference>
<evidence type="ECO:0000259" key="3">
    <source>
        <dbReference type="Pfam" id="PF05368"/>
    </source>
</evidence>
<dbReference type="PANTHER" id="PTHR47706">
    <property type="entry name" value="NMRA-LIKE FAMILY PROTEIN"/>
    <property type="match status" value="1"/>
</dbReference>
<protein>
    <recommendedName>
        <fullName evidence="3">NmrA-like domain-containing protein</fullName>
    </recommendedName>
</protein>
<keyword evidence="2" id="KW-0560">Oxidoreductase</keyword>
<evidence type="ECO:0000313" key="4">
    <source>
        <dbReference type="EMBL" id="KIW33313.1"/>
    </source>
</evidence>
<evidence type="ECO:0000256" key="1">
    <source>
        <dbReference type="ARBA" id="ARBA00022857"/>
    </source>
</evidence>
<dbReference type="CDD" id="cd05259">
    <property type="entry name" value="PCBER_SDR_a"/>
    <property type="match status" value="1"/>
</dbReference>
<dbReference type="GeneID" id="27339365"/>
<dbReference type="AlphaFoldDB" id="A0A0D2CPZ0"/>
<dbReference type="VEuPathDB" id="FungiDB:PV07_00171"/>
<accession>A0A0D2CPZ0</accession>
<dbReference type="STRING" id="569365.A0A0D2CPZ0"/>
<dbReference type="Proteomes" id="UP000054466">
    <property type="component" value="Unassembled WGS sequence"/>
</dbReference>
<evidence type="ECO:0000256" key="2">
    <source>
        <dbReference type="ARBA" id="ARBA00023002"/>
    </source>
</evidence>
<gene>
    <name evidence="4" type="ORF">PV07_00171</name>
</gene>
<organism evidence="4 5">
    <name type="scientific">Cladophialophora immunda</name>
    <dbReference type="NCBI Taxonomy" id="569365"/>
    <lineage>
        <taxon>Eukaryota</taxon>
        <taxon>Fungi</taxon>
        <taxon>Dikarya</taxon>
        <taxon>Ascomycota</taxon>
        <taxon>Pezizomycotina</taxon>
        <taxon>Eurotiomycetes</taxon>
        <taxon>Chaetothyriomycetidae</taxon>
        <taxon>Chaetothyriales</taxon>
        <taxon>Herpotrichiellaceae</taxon>
        <taxon>Cladophialophora</taxon>
    </lineage>
</organism>
<dbReference type="InterPro" id="IPR045312">
    <property type="entry name" value="PCBER-like"/>
</dbReference>
<feature type="domain" description="NmrA-like" evidence="3">
    <location>
        <begin position="4"/>
        <end position="223"/>
    </location>
</feature>
<dbReference type="InterPro" id="IPR036291">
    <property type="entry name" value="NAD(P)-bd_dom_sf"/>
</dbReference>
<dbReference type="Gene3D" id="3.40.50.720">
    <property type="entry name" value="NAD(P)-binding Rossmann-like Domain"/>
    <property type="match status" value="1"/>
</dbReference>
<sequence length="302" mass="33973">MAFKRICLIGASGNLGSLILKHLLASPQNFQVTVLSRNSSTAKFPDAVTVIRVADDYPVSELTEAFKDVDVVVSAVSMMGMHEQYKFIEACLAAKVKRYFPTEFGLDDLPDWLLQLREMFKIKHDVRDYLISKEDTGLEWTSICCNAFFEMGVASGFFQLDWQTKKAVLIDGGEPKFVATTLDTVALAVVRAIEKPEVSKNRILLVQDFRTSQKEILDAVQQKVPGWQVENVEYGSWLEKGKEQVRSGDNSALPKLTFGTFAQGNQYEGRPEFGNQLLDLPAKSFSEAMGIFWNEYDSRQKV</sequence>
<dbReference type="OrthoDB" id="9977870at2759"/>
<dbReference type="SUPFAM" id="SSF51735">
    <property type="entry name" value="NAD(P)-binding Rossmann-fold domains"/>
    <property type="match status" value="1"/>
</dbReference>
<dbReference type="InterPro" id="IPR008030">
    <property type="entry name" value="NmrA-like"/>
</dbReference>
<keyword evidence="1" id="KW-0521">NADP</keyword>
<dbReference type="RefSeq" id="XP_016253529.1">
    <property type="nucleotide sequence ID" value="XM_016386601.1"/>
</dbReference>
<proteinExistence type="predicted"/>
<dbReference type="PANTHER" id="PTHR47706:SF9">
    <property type="entry name" value="NMRA-LIKE DOMAIN-CONTAINING PROTEIN-RELATED"/>
    <property type="match status" value="1"/>
</dbReference>
<evidence type="ECO:0000313" key="5">
    <source>
        <dbReference type="Proteomes" id="UP000054466"/>
    </source>
</evidence>
<dbReference type="EMBL" id="KN847040">
    <property type="protein sequence ID" value="KIW33313.1"/>
    <property type="molecule type" value="Genomic_DNA"/>
</dbReference>
<keyword evidence="5" id="KW-1185">Reference proteome</keyword>
<dbReference type="Pfam" id="PF05368">
    <property type="entry name" value="NmrA"/>
    <property type="match status" value="1"/>
</dbReference>
<name>A0A0D2CPZ0_9EURO</name>
<dbReference type="HOGENOM" id="CLU_044876_3_3_1"/>
<reference evidence="4 5" key="1">
    <citation type="submission" date="2015-01" db="EMBL/GenBank/DDBJ databases">
        <title>The Genome Sequence of Cladophialophora immunda CBS83496.</title>
        <authorList>
            <consortium name="The Broad Institute Genomics Platform"/>
            <person name="Cuomo C."/>
            <person name="de Hoog S."/>
            <person name="Gorbushina A."/>
            <person name="Stielow B."/>
            <person name="Teixiera M."/>
            <person name="Abouelleil A."/>
            <person name="Chapman S.B."/>
            <person name="Priest M."/>
            <person name="Young S.K."/>
            <person name="Wortman J."/>
            <person name="Nusbaum C."/>
            <person name="Birren B."/>
        </authorList>
    </citation>
    <scope>NUCLEOTIDE SEQUENCE [LARGE SCALE GENOMIC DNA]</scope>
    <source>
        <strain evidence="4 5">CBS 83496</strain>
    </source>
</reference>
<dbReference type="GO" id="GO:0016491">
    <property type="term" value="F:oxidoreductase activity"/>
    <property type="evidence" value="ECO:0007669"/>
    <property type="project" value="UniProtKB-KW"/>
</dbReference>